<evidence type="ECO:0000256" key="4">
    <source>
        <dbReference type="ARBA" id="ARBA00022490"/>
    </source>
</evidence>
<dbReference type="OrthoDB" id="10249920at2759"/>
<evidence type="ECO:0000256" key="7">
    <source>
        <dbReference type="ARBA" id="ARBA00051086"/>
    </source>
</evidence>
<dbReference type="PANTHER" id="PTHR11839:SF15">
    <property type="entry name" value="URIDINE DIPHOSPHATE GLUCOSE PYROPHOSPHATASE NUDT14"/>
    <property type="match status" value="1"/>
</dbReference>
<proteinExistence type="predicted"/>
<comment type="subcellular location">
    <subcellularLocation>
        <location evidence="2">Cytoplasm</location>
    </subcellularLocation>
</comment>
<keyword evidence="14" id="KW-1185">Reference proteome</keyword>
<evidence type="ECO:0000256" key="2">
    <source>
        <dbReference type="ARBA" id="ARBA00004496"/>
    </source>
</evidence>
<dbReference type="CDD" id="cd18887">
    <property type="entry name" value="NUDIX_UGPPase_Nudt14"/>
    <property type="match status" value="1"/>
</dbReference>
<protein>
    <recommendedName>
        <fullName evidence="10">Uridine diphosphate glucose pyrophosphatase NUDT14</fullName>
        <ecNumber evidence="9">3.6.1.45</ecNumber>
    </recommendedName>
    <alternativeName>
        <fullName evidence="11">Nucleoside diphosphate-linked moiety X motif 14</fullName>
    </alternativeName>
</protein>
<evidence type="ECO:0000259" key="12">
    <source>
        <dbReference type="PROSITE" id="PS51462"/>
    </source>
</evidence>
<evidence type="ECO:0000256" key="9">
    <source>
        <dbReference type="ARBA" id="ARBA00066480"/>
    </source>
</evidence>
<keyword evidence="5" id="KW-0378">Hydrolase</keyword>
<evidence type="ECO:0000313" key="13">
    <source>
        <dbReference type="EnsemblMetazoa" id="SCAU013634-PA"/>
    </source>
</evidence>
<dbReference type="AlphaFoldDB" id="A0A1I8Q3X0"/>
<dbReference type="GO" id="GO:0008768">
    <property type="term" value="F:UDP-sugar diphosphatase activity"/>
    <property type="evidence" value="ECO:0007669"/>
    <property type="project" value="UniProtKB-EC"/>
</dbReference>
<dbReference type="GO" id="GO:0006753">
    <property type="term" value="P:nucleoside phosphate metabolic process"/>
    <property type="evidence" value="ECO:0007669"/>
    <property type="project" value="TreeGrafter"/>
</dbReference>
<keyword evidence="4" id="KW-0963">Cytoplasm</keyword>
<dbReference type="InterPro" id="IPR004385">
    <property type="entry name" value="NDP_pyrophosphatase"/>
</dbReference>
<evidence type="ECO:0000256" key="6">
    <source>
        <dbReference type="ARBA" id="ARBA00022842"/>
    </source>
</evidence>
<dbReference type="KEGG" id="scac:106095723"/>
<evidence type="ECO:0000256" key="3">
    <source>
        <dbReference type="ARBA" id="ARBA00011738"/>
    </source>
</evidence>
<name>A0A1I8Q3X0_STOCA</name>
<evidence type="ECO:0000256" key="5">
    <source>
        <dbReference type="ARBA" id="ARBA00022801"/>
    </source>
</evidence>
<dbReference type="InterPro" id="IPR015797">
    <property type="entry name" value="NUDIX_hydrolase-like_dom_sf"/>
</dbReference>
<organism evidence="13 14">
    <name type="scientific">Stomoxys calcitrans</name>
    <name type="common">Stable fly</name>
    <name type="synonym">Conops calcitrans</name>
    <dbReference type="NCBI Taxonomy" id="35570"/>
    <lineage>
        <taxon>Eukaryota</taxon>
        <taxon>Metazoa</taxon>
        <taxon>Ecdysozoa</taxon>
        <taxon>Arthropoda</taxon>
        <taxon>Hexapoda</taxon>
        <taxon>Insecta</taxon>
        <taxon>Pterygota</taxon>
        <taxon>Neoptera</taxon>
        <taxon>Endopterygota</taxon>
        <taxon>Diptera</taxon>
        <taxon>Brachycera</taxon>
        <taxon>Muscomorpha</taxon>
        <taxon>Muscoidea</taxon>
        <taxon>Muscidae</taxon>
        <taxon>Stomoxys</taxon>
    </lineage>
</organism>
<dbReference type="GO" id="GO:0019693">
    <property type="term" value="P:ribose phosphate metabolic process"/>
    <property type="evidence" value="ECO:0007669"/>
    <property type="project" value="TreeGrafter"/>
</dbReference>
<dbReference type="Gene3D" id="3.90.79.10">
    <property type="entry name" value="Nucleoside Triphosphate Pyrophosphohydrolase"/>
    <property type="match status" value="1"/>
</dbReference>
<dbReference type="FunFam" id="3.90.79.10:FF:000035">
    <property type="entry name" value="Uridine diphosphate glucose pyrophosphatase"/>
    <property type="match status" value="1"/>
</dbReference>
<dbReference type="STRING" id="35570.A0A1I8Q3X0"/>
<dbReference type="VEuPathDB" id="VectorBase:SCAU013634"/>
<keyword evidence="6" id="KW-0460">Magnesium</keyword>
<evidence type="ECO:0000256" key="8">
    <source>
        <dbReference type="ARBA" id="ARBA00054674"/>
    </source>
</evidence>
<dbReference type="EnsemblMetazoa" id="SCAU013634-RA">
    <property type="protein sequence ID" value="SCAU013634-PA"/>
    <property type="gene ID" value="SCAU013634"/>
</dbReference>
<evidence type="ECO:0000256" key="11">
    <source>
        <dbReference type="ARBA" id="ARBA00080475"/>
    </source>
</evidence>
<dbReference type="SUPFAM" id="SSF55811">
    <property type="entry name" value="Nudix"/>
    <property type="match status" value="1"/>
</dbReference>
<feature type="domain" description="Nudix hydrolase" evidence="12">
    <location>
        <begin position="39"/>
        <end position="196"/>
    </location>
</feature>
<gene>
    <name evidence="13" type="primary">106095723</name>
</gene>
<evidence type="ECO:0000256" key="10">
    <source>
        <dbReference type="ARBA" id="ARBA00071467"/>
    </source>
</evidence>
<dbReference type="GO" id="GO:0046872">
    <property type="term" value="F:metal ion binding"/>
    <property type="evidence" value="ECO:0007669"/>
    <property type="project" value="InterPro"/>
</dbReference>
<dbReference type="EC" id="3.6.1.45" evidence="9"/>
<evidence type="ECO:0000256" key="1">
    <source>
        <dbReference type="ARBA" id="ARBA00001946"/>
    </source>
</evidence>
<dbReference type="PANTHER" id="PTHR11839">
    <property type="entry name" value="UDP/ADP-SUGAR PYROPHOSPHATASE"/>
    <property type="match status" value="1"/>
</dbReference>
<comment type="catalytic activity">
    <reaction evidence="7">
        <text>UDP-sugar + H2O = UMP + alpha-D-aldose 1-phosphate.</text>
        <dbReference type="EC" id="3.6.1.45"/>
    </reaction>
</comment>
<dbReference type="GO" id="GO:0005737">
    <property type="term" value="C:cytoplasm"/>
    <property type="evidence" value="ECO:0007669"/>
    <property type="project" value="UniProtKB-SubCell"/>
</dbReference>
<accession>A0A1I8Q3X0</accession>
<sequence>MEQISKVWLGPLPADSPYVKPFRLYYVQNGKEKNWDLLKVHDSVSIVLYNTSRQKLIFVKQFRPAVFHGIVTTDGGNVDNVDLKKYPPSLGVTLELCAGIVDKDKGWNEIAREEVLEECGYDVPVERVEEVMTYRSGVGSQGSKQKMYYCEVTDSDKSSSGGGVDDELIDVVELSLEEARQMVQQGSDNNSPPSCLLGVMWFLMNKAPKN</sequence>
<dbReference type="InterPro" id="IPR000086">
    <property type="entry name" value="NUDIX_hydrolase_dom"/>
</dbReference>
<comment type="subunit">
    <text evidence="3">Homodimer.</text>
</comment>
<dbReference type="PROSITE" id="PS51462">
    <property type="entry name" value="NUDIX"/>
    <property type="match status" value="1"/>
</dbReference>
<reference evidence="13" key="1">
    <citation type="submission" date="2020-05" db="UniProtKB">
        <authorList>
            <consortium name="EnsemblMetazoa"/>
        </authorList>
    </citation>
    <scope>IDENTIFICATION</scope>
    <source>
        <strain evidence="13">USDA</strain>
    </source>
</reference>
<dbReference type="NCBIfam" id="TIGR00052">
    <property type="entry name" value="nudix-type nucleoside diphosphatase, YffH/AdpP family"/>
    <property type="match status" value="1"/>
</dbReference>
<comment type="function">
    <text evidence="8">Hydrolyzes UDP-glucose to glucose 1-phosphate and UMP and ADP-ribose to ribose 5-phosphate and AMP. The physiological substrate is probably UDP-glucose. Poor activity on other substrates such as ADP-glucose, CDP-glucose, GDP-glucose and GDP-mannose.</text>
</comment>
<dbReference type="Proteomes" id="UP000095300">
    <property type="component" value="Unassembled WGS sequence"/>
</dbReference>
<evidence type="ECO:0000313" key="14">
    <source>
        <dbReference type="Proteomes" id="UP000095300"/>
    </source>
</evidence>
<comment type="cofactor">
    <cofactor evidence="1">
        <name>Mg(2+)</name>
        <dbReference type="ChEBI" id="CHEBI:18420"/>
    </cofactor>
</comment>